<reference evidence="3" key="1">
    <citation type="submission" date="2013-09" db="EMBL/GenBank/DDBJ databases">
        <title>Corchorus olitorius genome sequencing.</title>
        <authorList>
            <person name="Alam M."/>
            <person name="Haque M.S."/>
            <person name="Islam M.S."/>
            <person name="Emdad E.M."/>
            <person name="Islam M.M."/>
            <person name="Ahmed B."/>
            <person name="Halim A."/>
            <person name="Hossen Q.M.M."/>
            <person name="Hossain M.Z."/>
            <person name="Ahmed R."/>
            <person name="Khan M.M."/>
            <person name="Islam R."/>
            <person name="Rashid M.M."/>
            <person name="Khan S.A."/>
            <person name="Rahman M.S."/>
            <person name="Alam M."/>
            <person name="Yahiya A.S."/>
            <person name="Khan M.S."/>
            <person name="Azam M.S."/>
            <person name="Haque T."/>
            <person name="Lashkar M.Z.H."/>
            <person name="Akhand A.I."/>
            <person name="Morshed G."/>
            <person name="Roy S."/>
            <person name="Uddin K.S."/>
            <person name="Rabeya T."/>
            <person name="Hossain A.S."/>
            <person name="Chowdhury A."/>
            <person name="Snigdha A.R."/>
            <person name="Mortoza M.S."/>
            <person name="Matin S.A."/>
            <person name="Hoque S.M.E."/>
            <person name="Islam M.K."/>
            <person name="Roy D.K."/>
            <person name="Haider R."/>
            <person name="Moosa M.M."/>
            <person name="Elias S.M."/>
            <person name="Hasan A.M."/>
            <person name="Jahan S."/>
            <person name="Shafiuddin M."/>
            <person name="Mahmood N."/>
            <person name="Shommy N.S."/>
        </authorList>
    </citation>
    <scope>NUCLEOTIDE SEQUENCE [LARGE SCALE GENOMIC DNA]</scope>
    <source>
        <strain evidence="3">cv. O-4</strain>
    </source>
</reference>
<evidence type="ECO:0000313" key="3">
    <source>
        <dbReference type="Proteomes" id="UP000187203"/>
    </source>
</evidence>
<name>A0A1R3L1W7_9ROSI</name>
<feature type="compositionally biased region" description="Acidic residues" evidence="1">
    <location>
        <begin position="1"/>
        <end position="10"/>
    </location>
</feature>
<feature type="region of interest" description="Disordered" evidence="1">
    <location>
        <begin position="1"/>
        <end position="20"/>
    </location>
</feature>
<evidence type="ECO:0000256" key="1">
    <source>
        <dbReference type="SAM" id="MobiDB-lite"/>
    </source>
</evidence>
<keyword evidence="3" id="KW-1185">Reference proteome</keyword>
<dbReference type="EMBL" id="AWUE01004555">
    <property type="protein sequence ID" value="OMP13331.1"/>
    <property type="molecule type" value="Genomic_DNA"/>
</dbReference>
<protein>
    <submittedName>
        <fullName evidence="2">Uncharacterized protein</fullName>
    </submittedName>
</protein>
<accession>A0A1R3L1W7</accession>
<dbReference type="AlphaFoldDB" id="A0A1R3L1W7"/>
<sequence>MEGYCEDEGSFVEGSPSVGDGTSLRFWLDWWLGLGPLIDNVVGEPPAQDLALKVSNFLIPDGLKEPPFSPYLSQARWGLLLG</sequence>
<proteinExistence type="predicted"/>
<gene>
    <name evidence="2" type="ORF">COLO4_01873</name>
</gene>
<dbReference type="Proteomes" id="UP000187203">
    <property type="component" value="Unassembled WGS sequence"/>
</dbReference>
<comment type="caution">
    <text evidence="2">The sequence shown here is derived from an EMBL/GenBank/DDBJ whole genome shotgun (WGS) entry which is preliminary data.</text>
</comment>
<organism evidence="2 3">
    <name type="scientific">Corchorus olitorius</name>
    <dbReference type="NCBI Taxonomy" id="93759"/>
    <lineage>
        <taxon>Eukaryota</taxon>
        <taxon>Viridiplantae</taxon>
        <taxon>Streptophyta</taxon>
        <taxon>Embryophyta</taxon>
        <taxon>Tracheophyta</taxon>
        <taxon>Spermatophyta</taxon>
        <taxon>Magnoliopsida</taxon>
        <taxon>eudicotyledons</taxon>
        <taxon>Gunneridae</taxon>
        <taxon>Pentapetalae</taxon>
        <taxon>rosids</taxon>
        <taxon>malvids</taxon>
        <taxon>Malvales</taxon>
        <taxon>Malvaceae</taxon>
        <taxon>Grewioideae</taxon>
        <taxon>Apeibeae</taxon>
        <taxon>Corchorus</taxon>
    </lineage>
</organism>
<evidence type="ECO:0000313" key="2">
    <source>
        <dbReference type="EMBL" id="OMP13331.1"/>
    </source>
</evidence>